<keyword evidence="3" id="KW-1185">Reference proteome</keyword>
<dbReference type="SUPFAM" id="SSF46689">
    <property type="entry name" value="Homeodomain-like"/>
    <property type="match status" value="1"/>
</dbReference>
<sequence>MASERAKYTEEYRVEAADYAISTGRPVIEVAREIGVEPKTLGNWVGRRRRELADPGAEAAARAGDAELKAARRRIRELEAENEFLKKASAYFARGQGL</sequence>
<dbReference type="GO" id="GO:0004803">
    <property type="term" value="F:transposase activity"/>
    <property type="evidence" value="ECO:0007669"/>
    <property type="project" value="InterPro"/>
</dbReference>
<dbReference type="GO" id="GO:0006313">
    <property type="term" value="P:DNA transposition"/>
    <property type="evidence" value="ECO:0007669"/>
    <property type="project" value="InterPro"/>
</dbReference>
<dbReference type="GO" id="GO:0003677">
    <property type="term" value="F:DNA binding"/>
    <property type="evidence" value="ECO:0007669"/>
    <property type="project" value="InterPro"/>
</dbReference>
<feature type="coiled-coil region" evidence="1">
    <location>
        <begin position="61"/>
        <end position="88"/>
    </location>
</feature>
<evidence type="ECO:0000256" key="1">
    <source>
        <dbReference type="SAM" id="Coils"/>
    </source>
</evidence>
<dbReference type="Gene3D" id="1.10.10.60">
    <property type="entry name" value="Homeodomain-like"/>
    <property type="match status" value="1"/>
</dbReference>
<name>A0A842JH74_9ACTN</name>
<keyword evidence="1" id="KW-0175">Coiled coil</keyword>
<dbReference type="Proteomes" id="UP000587396">
    <property type="component" value="Unassembled WGS sequence"/>
</dbReference>
<dbReference type="AlphaFoldDB" id="A0A842JH74"/>
<comment type="caution">
    <text evidence="2">The sequence shown here is derived from an EMBL/GenBank/DDBJ whole genome shotgun (WGS) entry which is preliminary data.</text>
</comment>
<dbReference type="EMBL" id="JACMSE010000029">
    <property type="protein sequence ID" value="MBC2890774.1"/>
    <property type="molecule type" value="Genomic_DNA"/>
</dbReference>
<evidence type="ECO:0000313" key="2">
    <source>
        <dbReference type="EMBL" id="MBC2890774.1"/>
    </source>
</evidence>
<organism evidence="2 3">
    <name type="scientific">Gordonibacter massiliensis</name>
    <name type="common">ex Traore et al. 2017</name>
    <dbReference type="NCBI Taxonomy" id="1841863"/>
    <lineage>
        <taxon>Bacteria</taxon>
        <taxon>Bacillati</taxon>
        <taxon>Actinomycetota</taxon>
        <taxon>Coriobacteriia</taxon>
        <taxon>Eggerthellales</taxon>
        <taxon>Eggerthellaceae</taxon>
        <taxon>Gordonibacter</taxon>
    </lineage>
</organism>
<proteinExistence type="predicted"/>
<dbReference type="InterPro" id="IPR009057">
    <property type="entry name" value="Homeodomain-like_sf"/>
</dbReference>
<dbReference type="InterPro" id="IPR002514">
    <property type="entry name" value="Transposase_8"/>
</dbReference>
<accession>A0A842JH74</accession>
<gene>
    <name evidence="2" type="ORF">H7313_15710</name>
</gene>
<protein>
    <submittedName>
        <fullName evidence="2">Transposase</fullName>
    </submittedName>
</protein>
<dbReference type="RefSeq" id="WP_185906423.1">
    <property type="nucleotide sequence ID" value="NZ_JACMSE010000029.1"/>
</dbReference>
<evidence type="ECO:0000313" key="3">
    <source>
        <dbReference type="Proteomes" id="UP000587396"/>
    </source>
</evidence>
<dbReference type="Pfam" id="PF01527">
    <property type="entry name" value="HTH_Tnp_1"/>
    <property type="match status" value="1"/>
</dbReference>
<reference evidence="2 3" key="1">
    <citation type="submission" date="2020-08" db="EMBL/GenBank/DDBJ databases">
        <authorList>
            <person name="Liu C."/>
            <person name="Sun Q."/>
        </authorList>
    </citation>
    <scope>NUCLEOTIDE SEQUENCE [LARGE SCALE GENOMIC DNA]</scope>
    <source>
        <strain evidence="2 3">N22</strain>
    </source>
</reference>